<organism evidence="1">
    <name type="scientific">Magallana gigas</name>
    <name type="common">Pacific oyster</name>
    <name type="synonym">Crassostrea gigas</name>
    <dbReference type="NCBI Taxonomy" id="29159"/>
    <lineage>
        <taxon>Eukaryota</taxon>
        <taxon>Metazoa</taxon>
        <taxon>Spiralia</taxon>
        <taxon>Lophotrochozoa</taxon>
        <taxon>Mollusca</taxon>
        <taxon>Bivalvia</taxon>
        <taxon>Autobranchia</taxon>
        <taxon>Pteriomorphia</taxon>
        <taxon>Ostreida</taxon>
        <taxon>Ostreoidea</taxon>
        <taxon>Ostreidae</taxon>
        <taxon>Magallana</taxon>
    </lineage>
</organism>
<dbReference type="InParanoid" id="K1R6J3"/>
<dbReference type="AlphaFoldDB" id="K1R6J3"/>
<evidence type="ECO:0000313" key="1">
    <source>
        <dbReference type="EMBL" id="EKC41433.1"/>
    </source>
</evidence>
<dbReference type="SUPFAM" id="SSF54637">
    <property type="entry name" value="Thioesterase/thiol ester dehydrase-isomerase"/>
    <property type="match status" value="2"/>
</dbReference>
<dbReference type="InterPro" id="IPR029069">
    <property type="entry name" value="HotDog_dom_sf"/>
</dbReference>
<gene>
    <name evidence="1" type="ORF">CGI_10017539</name>
</gene>
<dbReference type="EMBL" id="JH815866">
    <property type="protein sequence ID" value="EKC41433.1"/>
    <property type="molecule type" value="Genomic_DNA"/>
</dbReference>
<dbReference type="Gene3D" id="3.10.129.10">
    <property type="entry name" value="Hotdog Thioesterase"/>
    <property type="match status" value="2"/>
</dbReference>
<evidence type="ECO:0008006" key="2">
    <source>
        <dbReference type="Google" id="ProtNLM"/>
    </source>
</evidence>
<name>K1R6J3_MAGGI</name>
<accession>K1R6J3</accession>
<sequence>MSLFFHRAITELNISRTIKGVRCIVRFPEGVSSLFDAFSTHLDKQISIPGLFRLFELAIGISNRALPDDPNTFLDHKPIFADKFVYVGSCKLEIHQSFNASAYFHLPFDVFSTLDYVGKSSYCKVQEMCQRDNSQWFARLSQQNIMVDPVTRKPLELPASWRKKYGPMCTGSPFVMEKLNRPDACMAVGHYKIQTSDIDSQNHTNWVVHVEICMNACRNGLDKELFSKPLIKNSKNGLKEIQIRYVNEALVDEEVVIHAWETSDFETLYHSRCNTIHFKATKAIAIYMEARAITELNISRTNKGVRCIVRFPEGVSSLFDAFSTHLDKQISIPGLFRLSELAEGISIRALQDDPNTFLDHKPMFADKFVYAGSCKLEIHQSLYVSAYFHLPFDVFSTLDYVGKSSYCKVQEICQRDNSQWFARLSLQNIMVDPVTRKPIELPASWRKKYGSMCTGSPFVMEKLNRPDACMAVDHYKIQASDIDIQNHTNWVVYVQICMNACRKGFNKELFSKPLIQNSKNGLKEFQIRYVNEALVDEEVVVHAWETSSRDDQLCFELTRGSDVFRQGRIQDMKNMLEGAPMEGRKYGGRLETPSGSSRGKP</sequence>
<reference evidence="1" key="1">
    <citation type="journal article" date="2012" name="Nature">
        <title>The oyster genome reveals stress adaptation and complexity of shell formation.</title>
        <authorList>
            <person name="Zhang G."/>
            <person name="Fang X."/>
            <person name="Guo X."/>
            <person name="Li L."/>
            <person name="Luo R."/>
            <person name="Xu F."/>
            <person name="Yang P."/>
            <person name="Zhang L."/>
            <person name="Wang X."/>
            <person name="Qi H."/>
            <person name="Xiong Z."/>
            <person name="Que H."/>
            <person name="Xie Y."/>
            <person name="Holland P.W."/>
            <person name="Paps J."/>
            <person name="Zhu Y."/>
            <person name="Wu F."/>
            <person name="Chen Y."/>
            <person name="Wang J."/>
            <person name="Peng C."/>
            <person name="Meng J."/>
            <person name="Yang L."/>
            <person name="Liu J."/>
            <person name="Wen B."/>
            <person name="Zhang N."/>
            <person name="Huang Z."/>
            <person name="Zhu Q."/>
            <person name="Feng Y."/>
            <person name="Mount A."/>
            <person name="Hedgecock D."/>
            <person name="Xu Z."/>
            <person name="Liu Y."/>
            <person name="Domazet-Loso T."/>
            <person name="Du Y."/>
            <person name="Sun X."/>
            <person name="Zhang S."/>
            <person name="Liu B."/>
            <person name="Cheng P."/>
            <person name="Jiang X."/>
            <person name="Li J."/>
            <person name="Fan D."/>
            <person name="Wang W."/>
            <person name="Fu W."/>
            <person name="Wang T."/>
            <person name="Wang B."/>
            <person name="Zhang J."/>
            <person name="Peng Z."/>
            <person name="Li Y."/>
            <person name="Li N."/>
            <person name="Wang J."/>
            <person name="Chen M."/>
            <person name="He Y."/>
            <person name="Tan F."/>
            <person name="Song X."/>
            <person name="Zheng Q."/>
            <person name="Huang R."/>
            <person name="Yang H."/>
            <person name="Du X."/>
            <person name="Chen L."/>
            <person name="Yang M."/>
            <person name="Gaffney P.M."/>
            <person name="Wang S."/>
            <person name="Luo L."/>
            <person name="She Z."/>
            <person name="Ming Y."/>
            <person name="Huang W."/>
            <person name="Zhang S."/>
            <person name="Huang B."/>
            <person name="Zhang Y."/>
            <person name="Qu T."/>
            <person name="Ni P."/>
            <person name="Miao G."/>
            <person name="Wang J."/>
            <person name="Wang Q."/>
            <person name="Steinberg C.E."/>
            <person name="Wang H."/>
            <person name="Li N."/>
            <person name="Qian L."/>
            <person name="Zhang G."/>
            <person name="Li Y."/>
            <person name="Yang H."/>
            <person name="Liu X."/>
            <person name="Wang J."/>
            <person name="Yin Y."/>
            <person name="Wang J."/>
        </authorList>
    </citation>
    <scope>NUCLEOTIDE SEQUENCE [LARGE SCALE GENOMIC DNA]</scope>
    <source>
        <strain evidence="1">05x7-T-G4-1.051#20</strain>
    </source>
</reference>
<dbReference type="HOGENOM" id="CLU_454358_0_0_1"/>
<dbReference type="PANTHER" id="PTHR34487:SF1">
    <property type="entry name" value="ACYL-ACP THIOESTERASE"/>
    <property type="match status" value="1"/>
</dbReference>
<protein>
    <recommendedName>
        <fullName evidence="2">Acyl-ACP thioesterase</fullName>
    </recommendedName>
</protein>
<proteinExistence type="predicted"/>
<dbReference type="PANTHER" id="PTHR34487">
    <property type="entry name" value="ACYL-ACP THIOESTERASE"/>
    <property type="match status" value="1"/>
</dbReference>